<evidence type="ECO:0000256" key="5">
    <source>
        <dbReference type="ARBA" id="ARBA00022781"/>
    </source>
</evidence>
<keyword evidence="8 9" id="KW-0472">Membrane</keyword>
<dbReference type="GO" id="GO:0000220">
    <property type="term" value="C:vacuolar proton-transporting V-type ATPase, V0 domain"/>
    <property type="evidence" value="ECO:0007669"/>
    <property type="project" value="InterPro"/>
</dbReference>
<dbReference type="GO" id="GO:0007035">
    <property type="term" value="P:vacuolar acidification"/>
    <property type="evidence" value="ECO:0007669"/>
    <property type="project" value="TreeGrafter"/>
</dbReference>
<dbReference type="EMBL" id="CAUJNA010000674">
    <property type="protein sequence ID" value="CAJ1380013.1"/>
    <property type="molecule type" value="Genomic_DNA"/>
</dbReference>
<keyword evidence="11" id="KW-1185">Reference proteome</keyword>
<dbReference type="GO" id="GO:0051117">
    <property type="term" value="F:ATPase binding"/>
    <property type="evidence" value="ECO:0007669"/>
    <property type="project" value="TreeGrafter"/>
</dbReference>
<evidence type="ECO:0000256" key="2">
    <source>
        <dbReference type="ARBA" id="ARBA00009904"/>
    </source>
</evidence>
<name>A0AA36MV25_9DINO</name>
<keyword evidence="5 9" id="KW-0375">Hydrogen ion transport</keyword>
<feature type="transmembrane region" description="Helical" evidence="9">
    <location>
        <begin position="771"/>
        <end position="791"/>
    </location>
</feature>
<comment type="subcellular location">
    <subcellularLocation>
        <location evidence="1">Membrane</location>
        <topology evidence="1">Multi-pass membrane protein</topology>
    </subcellularLocation>
</comment>
<evidence type="ECO:0000256" key="7">
    <source>
        <dbReference type="ARBA" id="ARBA00023065"/>
    </source>
</evidence>
<keyword evidence="7 9" id="KW-0406">Ion transport</keyword>
<sequence>MGLLRSEPMKHGTLVVPVDRAREFVNLIGKNTKMQFEDMNARDMHRPYKKYIQRIDEMERIIRFLLEELTKVPGTSLVKNNVDAFLEAADKYKLDEVEAELHKIHKDFIQFKENNAKLLEKCNAALEEKFVMQTAEASMGQVASNRSARAPRAEERFDFETSRPLLDEEASSSRRGLETMFSNIAGVIHQEEQDRFARMLFRATRGNTFTHFQQIPQPMQDPKTGREVHKSVFVIYFQDHRGGAAASAMSEKINKICSSFGVNTYTWPGNRQEAGEMIKHLKETVEDQQSLLQGHERFVRAEAKSLLEPVARGRDSLIEEWRLFCIKEKAIYATLNLFEGNMNLRANCWYPQEDEDWIRAMCIQLSSQPGHTSAMLVPDKTPPVKKTAPTYIRTNEFTSIFQVLVDTYGLPRYQEANPALFTIVTFPFLFGVMYGDIGHGLMLLMVGLYAVWKADELKFSLPVMHQGRYILVMMGFFAVYCGFLYNDFFSIGLNLFGSRWEHPVVPPGTKPGSSVAMQPTFDKENRGGPGPYPFGIDPAWHGAQNELVYLNSMKMKLSVVLGVTQMFVGLLLRFANAMYEKNTVDFCCECVPMMVFMVCFFGFMDYMVLFKWVTPMPNPPSIINSMIAMAMWTEDSNPMFGATLPQILMGTCMLAVPFMLIPKPIILNMRHQARKPSQCFRDGRGGHLPLSDEESLSLEAVEEEEFDLTECAIHQVIETIEYVLGTVSHTASYLRLWALSLAHQQLSLVFFGMTLLGGMSAPFPLNIITTYFAFSCWFGATVGILLGMDVMECFLHTLRLHWVEFQSKFYKADGHAFVPYCHRDILQKKTDE</sequence>
<feature type="transmembrane region" description="Helical" evidence="9">
    <location>
        <begin position="639"/>
        <end position="661"/>
    </location>
</feature>
<dbReference type="PIRSF" id="PIRSF001293">
    <property type="entry name" value="ATP6V0A1"/>
    <property type="match status" value="1"/>
</dbReference>
<reference evidence="10" key="1">
    <citation type="submission" date="2023-08" db="EMBL/GenBank/DDBJ databases">
        <authorList>
            <person name="Chen Y."/>
            <person name="Shah S."/>
            <person name="Dougan E. K."/>
            <person name="Thang M."/>
            <person name="Chan C."/>
        </authorList>
    </citation>
    <scope>NUCLEOTIDE SEQUENCE</scope>
</reference>
<evidence type="ECO:0000256" key="9">
    <source>
        <dbReference type="RuleBase" id="RU361189"/>
    </source>
</evidence>
<evidence type="ECO:0000256" key="1">
    <source>
        <dbReference type="ARBA" id="ARBA00004141"/>
    </source>
</evidence>
<evidence type="ECO:0000256" key="4">
    <source>
        <dbReference type="ARBA" id="ARBA00022692"/>
    </source>
</evidence>
<evidence type="ECO:0000313" key="11">
    <source>
        <dbReference type="Proteomes" id="UP001178507"/>
    </source>
</evidence>
<protein>
    <recommendedName>
        <fullName evidence="9">V-type proton ATPase subunit a</fullName>
    </recommendedName>
</protein>
<gene>
    <name evidence="10" type="ORF">EVOR1521_LOCUS8079</name>
</gene>
<evidence type="ECO:0000256" key="6">
    <source>
        <dbReference type="ARBA" id="ARBA00022989"/>
    </source>
</evidence>
<feature type="transmembrane region" description="Helical" evidence="9">
    <location>
        <begin position="586"/>
        <end position="609"/>
    </location>
</feature>
<dbReference type="AlphaFoldDB" id="A0AA36MV25"/>
<proteinExistence type="inferred from homology"/>
<dbReference type="InterPro" id="IPR026028">
    <property type="entry name" value="V-type_ATPase_116kDa_su_euka"/>
</dbReference>
<evidence type="ECO:0000256" key="8">
    <source>
        <dbReference type="ARBA" id="ARBA00023136"/>
    </source>
</evidence>
<dbReference type="InterPro" id="IPR002490">
    <property type="entry name" value="V-ATPase_116kDa_su"/>
</dbReference>
<evidence type="ECO:0000256" key="3">
    <source>
        <dbReference type="ARBA" id="ARBA00022448"/>
    </source>
</evidence>
<organism evidence="10 11">
    <name type="scientific">Effrenium voratum</name>
    <dbReference type="NCBI Taxonomy" id="2562239"/>
    <lineage>
        <taxon>Eukaryota</taxon>
        <taxon>Sar</taxon>
        <taxon>Alveolata</taxon>
        <taxon>Dinophyceae</taxon>
        <taxon>Suessiales</taxon>
        <taxon>Symbiodiniaceae</taxon>
        <taxon>Effrenium</taxon>
    </lineage>
</organism>
<accession>A0AA36MV25</accession>
<dbReference type="GO" id="GO:0046961">
    <property type="term" value="F:proton-transporting ATPase activity, rotational mechanism"/>
    <property type="evidence" value="ECO:0007669"/>
    <property type="project" value="InterPro"/>
</dbReference>
<dbReference type="Pfam" id="PF01496">
    <property type="entry name" value="V_ATPase_I"/>
    <property type="match status" value="1"/>
</dbReference>
<feature type="transmembrane region" description="Helical" evidence="9">
    <location>
        <begin position="469"/>
        <end position="486"/>
    </location>
</feature>
<keyword evidence="6 9" id="KW-1133">Transmembrane helix</keyword>
<feature type="transmembrane region" description="Helical" evidence="9">
    <location>
        <begin position="557"/>
        <end position="574"/>
    </location>
</feature>
<dbReference type="PANTHER" id="PTHR11629:SF63">
    <property type="entry name" value="V-TYPE PROTON ATPASE SUBUNIT A"/>
    <property type="match status" value="1"/>
</dbReference>
<feature type="transmembrane region" description="Helical" evidence="9">
    <location>
        <begin position="420"/>
        <end position="448"/>
    </location>
</feature>
<keyword evidence="3 9" id="KW-0813">Transport</keyword>
<comment type="caution">
    <text evidence="10">The sequence shown here is derived from an EMBL/GenBank/DDBJ whole genome shotgun (WGS) entry which is preliminary data.</text>
</comment>
<dbReference type="PANTHER" id="PTHR11629">
    <property type="entry name" value="VACUOLAR PROTON ATPASES"/>
    <property type="match status" value="1"/>
</dbReference>
<comment type="similarity">
    <text evidence="2 9">Belongs to the V-ATPase 116 kDa subunit family.</text>
</comment>
<keyword evidence="4 9" id="KW-0812">Transmembrane</keyword>
<dbReference type="Proteomes" id="UP001178507">
    <property type="component" value="Unassembled WGS sequence"/>
</dbReference>
<comment type="function">
    <text evidence="9">Essential component of the vacuolar proton pump (V-ATPase), a multimeric enzyme that catalyzes the translocation of protons across the membranes. Required for assembly and activity of the V-ATPase.</text>
</comment>
<evidence type="ECO:0000313" key="10">
    <source>
        <dbReference type="EMBL" id="CAJ1380013.1"/>
    </source>
</evidence>